<protein>
    <submittedName>
        <fullName evidence="1">Uncharacterized protein</fullName>
    </submittedName>
</protein>
<dbReference type="OMA" id="HHDVRAH"/>
<dbReference type="Proteomes" id="UP000472272">
    <property type="component" value="Chromosome 15"/>
</dbReference>
<dbReference type="AlphaFoldDB" id="A0A670JVP9"/>
<reference evidence="1" key="3">
    <citation type="submission" date="2025-09" db="UniProtKB">
        <authorList>
            <consortium name="Ensembl"/>
        </authorList>
    </citation>
    <scope>IDENTIFICATION</scope>
</reference>
<evidence type="ECO:0000313" key="2">
    <source>
        <dbReference type="Proteomes" id="UP000472272"/>
    </source>
</evidence>
<dbReference type="Ensembl" id="ENSPMRT00000029149.1">
    <property type="protein sequence ID" value="ENSPMRP00000027484.1"/>
    <property type="gene ID" value="ENSPMRG00000017723.1"/>
</dbReference>
<keyword evidence="2" id="KW-1185">Reference proteome</keyword>
<accession>A0A670JVP9</accession>
<name>A0A670JVP9_PODMU</name>
<dbReference type="GeneTree" id="ENSGT01150000287406"/>
<evidence type="ECO:0000313" key="1">
    <source>
        <dbReference type="Ensembl" id="ENSPMRP00000027484.1"/>
    </source>
</evidence>
<sequence length="153" mass="15822">MALTCDLHNAVFRFHHQLLGCKMVDVQGHFPALGSLPDLRDAAAELAAQRPAVCWVGSWAGSGGSGGWAGGHWLWASAGQRADVARPAGGPRRPLVPVLRDEGHPKGLVKQAAAPVPVPEGIPAGAAQESEGDLAFCHGEASRSRPEPLCGAS</sequence>
<reference evidence="1" key="2">
    <citation type="submission" date="2025-08" db="UniProtKB">
        <authorList>
            <consortium name="Ensembl"/>
        </authorList>
    </citation>
    <scope>IDENTIFICATION</scope>
</reference>
<proteinExistence type="predicted"/>
<organism evidence="1 2">
    <name type="scientific">Podarcis muralis</name>
    <name type="common">Wall lizard</name>
    <name type="synonym">Lacerta muralis</name>
    <dbReference type="NCBI Taxonomy" id="64176"/>
    <lineage>
        <taxon>Eukaryota</taxon>
        <taxon>Metazoa</taxon>
        <taxon>Chordata</taxon>
        <taxon>Craniata</taxon>
        <taxon>Vertebrata</taxon>
        <taxon>Euteleostomi</taxon>
        <taxon>Lepidosauria</taxon>
        <taxon>Squamata</taxon>
        <taxon>Bifurcata</taxon>
        <taxon>Unidentata</taxon>
        <taxon>Episquamata</taxon>
        <taxon>Laterata</taxon>
        <taxon>Lacertibaenia</taxon>
        <taxon>Lacertidae</taxon>
        <taxon>Podarcis</taxon>
    </lineage>
</organism>
<reference evidence="1 2" key="1">
    <citation type="journal article" date="2019" name="Proc. Natl. Acad. Sci. U.S.A.">
        <title>Regulatory changes in pterin and carotenoid genes underlie balanced color polymorphisms in the wall lizard.</title>
        <authorList>
            <person name="Andrade P."/>
            <person name="Pinho C."/>
            <person name="Perez I de Lanuza G."/>
            <person name="Afonso S."/>
            <person name="Brejcha J."/>
            <person name="Rubin C.J."/>
            <person name="Wallerman O."/>
            <person name="Pereira P."/>
            <person name="Sabatino S.J."/>
            <person name="Bellati A."/>
            <person name="Pellitteri-Rosa D."/>
            <person name="Bosakova Z."/>
            <person name="Bunikis I."/>
            <person name="Carretero M.A."/>
            <person name="Feiner N."/>
            <person name="Marsik P."/>
            <person name="Pauperio F."/>
            <person name="Salvi D."/>
            <person name="Soler L."/>
            <person name="While G.M."/>
            <person name="Uller T."/>
            <person name="Font E."/>
            <person name="Andersson L."/>
            <person name="Carneiro M."/>
        </authorList>
    </citation>
    <scope>NUCLEOTIDE SEQUENCE</scope>
</reference>